<dbReference type="SUPFAM" id="SSF48452">
    <property type="entry name" value="TPR-like"/>
    <property type="match status" value="1"/>
</dbReference>
<dbReference type="SMART" id="SM00028">
    <property type="entry name" value="TPR"/>
    <property type="match status" value="4"/>
</dbReference>
<dbReference type="InterPro" id="IPR011990">
    <property type="entry name" value="TPR-like_helical_dom_sf"/>
</dbReference>
<dbReference type="PROSITE" id="PS50005">
    <property type="entry name" value="TPR"/>
    <property type="match status" value="2"/>
</dbReference>
<dbReference type="InterPro" id="IPR019734">
    <property type="entry name" value="TPR_rpt"/>
</dbReference>
<dbReference type="AlphaFoldDB" id="A0A1I1EWE9"/>
<feature type="repeat" description="TPR" evidence="1">
    <location>
        <begin position="210"/>
        <end position="243"/>
    </location>
</feature>
<keyword evidence="4" id="KW-1185">Reference proteome</keyword>
<keyword evidence="2" id="KW-0732">Signal</keyword>
<dbReference type="PANTHER" id="PTHR12558:SF13">
    <property type="entry name" value="CELL DIVISION CYCLE PROTEIN 27 HOMOLOG"/>
    <property type="match status" value="1"/>
</dbReference>
<dbReference type="PANTHER" id="PTHR12558">
    <property type="entry name" value="CELL DIVISION CYCLE 16,23,27"/>
    <property type="match status" value="1"/>
</dbReference>
<evidence type="ECO:0000313" key="3">
    <source>
        <dbReference type="EMBL" id="SFB91012.1"/>
    </source>
</evidence>
<evidence type="ECO:0000313" key="4">
    <source>
        <dbReference type="Proteomes" id="UP000198862"/>
    </source>
</evidence>
<evidence type="ECO:0000256" key="2">
    <source>
        <dbReference type="SAM" id="SignalP"/>
    </source>
</evidence>
<dbReference type="EMBL" id="FOLO01000002">
    <property type="protein sequence ID" value="SFB91012.1"/>
    <property type="molecule type" value="Genomic_DNA"/>
</dbReference>
<sequence length="397" mass="45728">MSIKNSFPLFNIMLITSSLLLTACTSTTKTNQHLPPPTNLFTNQDLFSEFNVEPFDEIFTLSDDIKHKLDIQMPQKKRSQRTTKDLLHFIFNSANNHIDYQSGATLTANQTFMQQNANCLSLSIMAFSMAEHLGLETSFRRVYIPEYWALEKGFNLLTSHINIKLYFNESKHANAQKVYDINNGIVVDFDENSRKERFRTKNITKQTVAAMFYNNKGAIAMVNAKYNQAYHYFKSATEVAPSYSPAWGNLGILFRINNHLENAELAYQFALNLDPQNNTAKGNLGILYEMTDRVELAQAIQKELELKRKSNPYYHMAKGNEAYVQKRYRSAIAHYKKSSSLDKKLHEPYFGIARSLYQLGDFKQAKRHLKSAKKNAFYLEDKNIYQGKLNSLSAMVY</sequence>
<gene>
    <name evidence="3" type="ORF">SAMN02745724_00459</name>
</gene>
<dbReference type="STRING" id="1123010.SAMN02745724_00459"/>
<proteinExistence type="predicted"/>
<reference evidence="3 4" key="1">
    <citation type="submission" date="2016-10" db="EMBL/GenBank/DDBJ databases">
        <authorList>
            <person name="de Groot N.N."/>
        </authorList>
    </citation>
    <scope>NUCLEOTIDE SEQUENCE [LARGE SCALE GENOMIC DNA]</scope>
    <source>
        <strain evidence="3 4">DSM 6059</strain>
    </source>
</reference>
<protein>
    <submittedName>
        <fullName evidence="3">Tetratricopeptide repeat-containing protein</fullName>
    </submittedName>
</protein>
<name>A0A1I1EWE9_9GAMM</name>
<dbReference type="PROSITE" id="PS51257">
    <property type="entry name" value="PROKAR_LIPOPROTEIN"/>
    <property type="match status" value="1"/>
</dbReference>
<dbReference type="Gene3D" id="1.25.40.10">
    <property type="entry name" value="Tetratricopeptide repeat domain"/>
    <property type="match status" value="2"/>
</dbReference>
<accession>A0A1I1EWE9</accession>
<dbReference type="RefSeq" id="WP_091979484.1">
    <property type="nucleotide sequence ID" value="NZ_FOLO01000002.1"/>
</dbReference>
<evidence type="ECO:0000256" key="1">
    <source>
        <dbReference type="PROSITE-ProRule" id="PRU00339"/>
    </source>
</evidence>
<feature type="chain" id="PRO_5011755721" evidence="2">
    <location>
        <begin position="24"/>
        <end position="397"/>
    </location>
</feature>
<dbReference type="Proteomes" id="UP000198862">
    <property type="component" value="Unassembled WGS sequence"/>
</dbReference>
<keyword evidence="1" id="KW-0802">TPR repeat</keyword>
<organism evidence="3 4">
    <name type="scientific">Pseudoalteromonas denitrificans DSM 6059</name>
    <dbReference type="NCBI Taxonomy" id="1123010"/>
    <lineage>
        <taxon>Bacteria</taxon>
        <taxon>Pseudomonadati</taxon>
        <taxon>Pseudomonadota</taxon>
        <taxon>Gammaproteobacteria</taxon>
        <taxon>Alteromonadales</taxon>
        <taxon>Pseudoalteromonadaceae</taxon>
        <taxon>Pseudoalteromonas</taxon>
    </lineage>
</organism>
<dbReference type="OrthoDB" id="5801251at2"/>
<feature type="signal peptide" evidence="2">
    <location>
        <begin position="1"/>
        <end position="23"/>
    </location>
</feature>
<feature type="repeat" description="TPR" evidence="1">
    <location>
        <begin position="244"/>
        <end position="277"/>
    </location>
</feature>